<protein>
    <submittedName>
        <fullName evidence="1">Uncharacterized protein</fullName>
    </submittedName>
</protein>
<dbReference type="EMBL" id="JACLIC010000016">
    <property type="protein sequence ID" value="MBY0203541.1"/>
    <property type="molecule type" value="Genomic_DNA"/>
</dbReference>
<accession>A0ABS7KHG4</accession>
<comment type="caution">
    <text evidence="1">The sequence shown here is derived from an EMBL/GenBank/DDBJ whole genome shotgun (WGS) entry which is preliminary data.</text>
</comment>
<proteinExistence type="predicted"/>
<name>A0ABS7KHG4_9BACL</name>
<sequence length="61" mass="6747">MHGEVEVAGAISKLKKALGAAVEISRKVYPPKFTGRSFIGPVSWGCSRKVQNCHRSIRIFF</sequence>
<organism evidence="1 2">
    <name type="scientific">Paenibacillus cucumis</name>
    <name type="common">ex Kampfer et al. 2016</name>
    <dbReference type="NCBI Taxonomy" id="1776858"/>
    <lineage>
        <taxon>Bacteria</taxon>
        <taxon>Bacillati</taxon>
        <taxon>Bacillota</taxon>
        <taxon>Bacilli</taxon>
        <taxon>Bacillales</taxon>
        <taxon>Paenibacillaceae</taxon>
        <taxon>Paenibacillus</taxon>
    </lineage>
</organism>
<reference evidence="1 2" key="1">
    <citation type="submission" date="2020-08" db="EMBL/GenBank/DDBJ databases">
        <title>Fungal Genomes of the International Space Station.</title>
        <authorList>
            <person name="Seuylemezian A."/>
            <person name="Singh N.K."/>
            <person name="Wood J."/>
            <person name="Venkateswaran K."/>
        </authorList>
    </citation>
    <scope>NUCLEOTIDE SEQUENCE [LARGE SCALE GENOMIC DNA]</scope>
    <source>
        <strain evidence="1 2">S/N-304-OC-R4</strain>
    </source>
</reference>
<dbReference type="Proteomes" id="UP000706031">
    <property type="component" value="Unassembled WGS sequence"/>
</dbReference>
<keyword evidence="2" id="KW-1185">Reference proteome</keyword>
<gene>
    <name evidence="1" type="ORF">H7T88_09940</name>
</gene>
<evidence type="ECO:0000313" key="1">
    <source>
        <dbReference type="EMBL" id="MBY0203541.1"/>
    </source>
</evidence>
<evidence type="ECO:0000313" key="2">
    <source>
        <dbReference type="Proteomes" id="UP000706031"/>
    </source>
</evidence>